<sequence length="318" mass="37003">MLDTEYIEIILKGKEGLEFQKYSENFLRKKYGGDFQEVGSKGRRGDGGKDGYVRRTREYFAISSRGTALPDKIRSDFENCIKKNLHVEKFIFVSNQKIGPAECDVIDELQRGYPDIKIETMSHRHIAKELISYPKRDVLAILGRPVNYLEEDTVYFAEDPQKSICFTLWESIKDSSPLYAVWAALVFLFVGSTLYFMSEFAMMITFLIIVGLLLLYMRYNSASLKRYKFAHQIIYLILSGRLHVGQEVILNENLHLTIYWQSGWTFTIKRRAANCIKRGCNGKVYLYKTEHNTMIGRCERDQSNHTYNVDNNFYGELN</sequence>
<dbReference type="EMBL" id="CP009928">
    <property type="protein sequence ID" value="AKK71348.1"/>
    <property type="molecule type" value="Genomic_DNA"/>
</dbReference>
<name>A0A0G3M029_CHRGL</name>
<evidence type="ECO:0000313" key="3">
    <source>
        <dbReference type="Proteomes" id="UP000035213"/>
    </source>
</evidence>
<accession>A0A0G3M029</accession>
<evidence type="ECO:0000313" key="2">
    <source>
        <dbReference type="EMBL" id="AKK71348.1"/>
    </source>
</evidence>
<dbReference type="RefSeq" id="WP_053326743.1">
    <property type="nucleotide sequence ID" value="NZ_CP009928.1"/>
</dbReference>
<keyword evidence="1" id="KW-1133">Transmembrane helix</keyword>
<feature type="transmembrane region" description="Helical" evidence="1">
    <location>
        <begin position="202"/>
        <end position="219"/>
    </location>
</feature>
<protein>
    <submittedName>
        <fullName evidence="2">Uncharacterized protein</fullName>
    </submittedName>
</protein>
<keyword evidence="1" id="KW-0472">Membrane</keyword>
<dbReference type="Proteomes" id="UP000035213">
    <property type="component" value="Chromosome"/>
</dbReference>
<reference evidence="2 3" key="1">
    <citation type="submission" date="2014-11" db="EMBL/GenBank/DDBJ databases">
        <authorList>
            <person name="Park G.-S."/>
            <person name="Hong S.-J."/>
            <person name="Jung B.K."/>
            <person name="Khan A.R."/>
            <person name="Kwak Y."/>
            <person name="Shin J.-H."/>
        </authorList>
    </citation>
    <scope>NUCLEOTIDE SEQUENCE [LARGE SCALE GENOMIC DNA]</scope>
    <source>
        <strain evidence="2 3">DSM 27622</strain>
    </source>
</reference>
<proteinExistence type="predicted"/>
<dbReference type="PATRIC" id="fig|1324352.5.peg.147"/>
<gene>
    <name evidence="2" type="ORF">OK18_00685</name>
</gene>
<dbReference type="AlphaFoldDB" id="A0A0G3M029"/>
<dbReference type="KEGG" id="cgn:OK18_00685"/>
<organism evidence="2 3">
    <name type="scientific">Chryseobacterium gallinarum</name>
    <dbReference type="NCBI Taxonomy" id="1324352"/>
    <lineage>
        <taxon>Bacteria</taxon>
        <taxon>Pseudomonadati</taxon>
        <taxon>Bacteroidota</taxon>
        <taxon>Flavobacteriia</taxon>
        <taxon>Flavobacteriales</taxon>
        <taxon>Weeksellaceae</taxon>
        <taxon>Chryseobacterium group</taxon>
        <taxon>Chryseobacterium</taxon>
    </lineage>
</organism>
<keyword evidence="1" id="KW-0812">Transmembrane</keyword>
<dbReference type="OrthoDB" id="1238521at2"/>
<feature type="transmembrane region" description="Helical" evidence="1">
    <location>
        <begin position="178"/>
        <end position="196"/>
    </location>
</feature>
<evidence type="ECO:0000256" key="1">
    <source>
        <dbReference type="SAM" id="Phobius"/>
    </source>
</evidence>